<reference evidence="3" key="1">
    <citation type="submission" date="2016-05" db="EMBL/GenBank/DDBJ databases">
        <title>Comparative genomics of biotechnologically important yeasts.</title>
        <authorList>
            <consortium name="DOE Joint Genome Institute"/>
            <person name="Riley R."/>
            <person name="Haridas S."/>
            <person name="Wolfe K.H."/>
            <person name="Lopes M.R."/>
            <person name="Hittinger C.T."/>
            <person name="Goker M."/>
            <person name="Salamov A."/>
            <person name="Wisecaver J."/>
            <person name="Long T.M."/>
            <person name="Aerts A.L."/>
            <person name="Barry K."/>
            <person name="Choi C."/>
            <person name="Clum A."/>
            <person name="Coughlan A.Y."/>
            <person name="Deshpande S."/>
            <person name="Douglass A.P."/>
            <person name="Hanson S.J."/>
            <person name="Klenk H.-P."/>
            <person name="Labutti K."/>
            <person name="Lapidus A."/>
            <person name="Lindquist E."/>
            <person name="Lipzen A."/>
            <person name="Meier-Kolthoff J.P."/>
            <person name="Ohm R.A."/>
            <person name="Otillar R.P."/>
            <person name="Pangilinan J."/>
            <person name="Peng Y."/>
            <person name="Rokas A."/>
            <person name="Rosa C.A."/>
            <person name="Scheuner C."/>
            <person name="Sibirny A.A."/>
            <person name="Slot J.C."/>
            <person name="Stielow J.B."/>
            <person name="Sun H."/>
            <person name="Kurtzman C.P."/>
            <person name="Blackwell M."/>
            <person name="Grigoriev I.V."/>
            <person name="Jeffries T.W."/>
        </authorList>
    </citation>
    <scope>NUCLEOTIDE SEQUENCE [LARGE SCALE GENOMIC DNA]</scope>
    <source>
        <strain evidence="3">DSM 1968</strain>
    </source>
</reference>
<organism evidence="2 3">
    <name type="scientific">Ascoidea rubescens DSM 1968</name>
    <dbReference type="NCBI Taxonomy" id="1344418"/>
    <lineage>
        <taxon>Eukaryota</taxon>
        <taxon>Fungi</taxon>
        <taxon>Dikarya</taxon>
        <taxon>Ascomycota</taxon>
        <taxon>Saccharomycotina</taxon>
        <taxon>Saccharomycetes</taxon>
        <taxon>Ascoideaceae</taxon>
        <taxon>Ascoidea</taxon>
    </lineage>
</organism>
<dbReference type="Proteomes" id="UP000095038">
    <property type="component" value="Unassembled WGS sequence"/>
</dbReference>
<protein>
    <submittedName>
        <fullName evidence="2">Uncharacterized protein</fullName>
    </submittedName>
</protein>
<name>A0A1D2VH97_9ASCO</name>
<accession>A0A1D2VH97</accession>
<evidence type="ECO:0000256" key="1">
    <source>
        <dbReference type="SAM" id="Phobius"/>
    </source>
</evidence>
<dbReference type="EMBL" id="KV454481">
    <property type="protein sequence ID" value="ODV60857.1"/>
    <property type="molecule type" value="Genomic_DNA"/>
</dbReference>
<keyword evidence="1" id="KW-1133">Transmembrane helix</keyword>
<gene>
    <name evidence="2" type="ORF">ASCRUDRAFT_13849</name>
</gene>
<evidence type="ECO:0000313" key="2">
    <source>
        <dbReference type="EMBL" id="ODV60857.1"/>
    </source>
</evidence>
<dbReference type="InParanoid" id="A0A1D2VH97"/>
<dbReference type="RefSeq" id="XP_020047164.1">
    <property type="nucleotide sequence ID" value="XM_020189138.1"/>
</dbReference>
<evidence type="ECO:0000313" key="3">
    <source>
        <dbReference type="Proteomes" id="UP000095038"/>
    </source>
</evidence>
<keyword evidence="3" id="KW-1185">Reference proteome</keyword>
<sequence>MKLLDVNKKSLIIIFIAMVLVVFGTLTILIKKIIENKNFLSYIDNICLLTFFNKCLLIHQESPLPRHNFIKKDLNYLDNKNSFDNQIISKHRNINGIKETYAKNNTFEYSQIINENHIIFFAKNQFRKYLISCDGVDEELCFQQVYCDDFGHLSLRPNLSNSNHCLNFCSCH</sequence>
<keyword evidence="1" id="KW-0812">Transmembrane</keyword>
<proteinExistence type="predicted"/>
<keyword evidence="1" id="KW-0472">Membrane</keyword>
<dbReference type="AlphaFoldDB" id="A0A1D2VH97"/>
<feature type="transmembrane region" description="Helical" evidence="1">
    <location>
        <begin position="12"/>
        <end position="30"/>
    </location>
</feature>
<dbReference type="GeneID" id="30962774"/>